<keyword evidence="2" id="KW-1185">Reference proteome</keyword>
<feature type="compositionally biased region" description="Basic and acidic residues" evidence="1">
    <location>
        <begin position="307"/>
        <end position="337"/>
    </location>
</feature>
<dbReference type="GO" id="GO:0005912">
    <property type="term" value="C:adherens junction"/>
    <property type="evidence" value="ECO:0007669"/>
    <property type="project" value="TreeGrafter"/>
</dbReference>
<dbReference type="GO" id="GO:0030010">
    <property type="term" value="P:establishment of cell polarity"/>
    <property type="evidence" value="ECO:0007669"/>
    <property type="project" value="TreeGrafter"/>
</dbReference>
<evidence type="ECO:0000313" key="3">
    <source>
        <dbReference type="RefSeq" id="XP_013877193.1"/>
    </source>
</evidence>
<feature type="compositionally biased region" description="Basic residues" evidence="1">
    <location>
        <begin position="77"/>
        <end position="89"/>
    </location>
</feature>
<dbReference type="GO" id="GO:0008104">
    <property type="term" value="P:intracellular protein localization"/>
    <property type="evidence" value="ECO:0007669"/>
    <property type="project" value="TreeGrafter"/>
</dbReference>
<dbReference type="RefSeq" id="XP_013877193.1">
    <property type="nucleotide sequence ID" value="XM_014021739.1"/>
</dbReference>
<dbReference type="GO" id="GO:0000226">
    <property type="term" value="P:microtubule cytoskeleton organization"/>
    <property type="evidence" value="ECO:0007669"/>
    <property type="project" value="TreeGrafter"/>
</dbReference>
<dbReference type="GO" id="GO:0043296">
    <property type="term" value="C:apical junction complex"/>
    <property type="evidence" value="ECO:0007669"/>
    <property type="project" value="TreeGrafter"/>
</dbReference>
<feature type="compositionally biased region" description="Basic and acidic residues" evidence="1">
    <location>
        <begin position="90"/>
        <end position="104"/>
    </location>
</feature>
<dbReference type="GO" id="GO:0035091">
    <property type="term" value="F:phosphatidylinositol binding"/>
    <property type="evidence" value="ECO:0007669"/>
    <property type="project" value="TreeGrafter"/>
</dbReference>
<dbReference type="GeneID" id="106526993"/>
<dbReference type="AlphaFoldDB" id="A0A2I4CB27"/>
<feature type="compositionally biased region" description="Basic residues" evidence="1">
    <location>
        <begin position="112"/>
        <end position="125"/>
    </location>
</feature>
<name>A0A2I4CB27_AUSLI</name>
<feature type="compositionally biased region" description="Low complexity" evidence="1">
    <location>
        <begin position="368"/>
        <end position="380"/>
    </location>
</feature>
<sequence>MSEVNKKSELLPFHRPRPNMVRGRGCNESFRAAIDKSYDGPAEDDDDEGSEPSSGRDTPASSSSRQGVDQAEEKSKKDKKKKEKTKKKEKSKEKGKEKEKKKADEPEETEKKNRKIGFGRLRFGKKKEEKKEAKAALQRQKSDILTDLELERMKEERERIEAGHPELREQQRDRQAGSGGSAYPDLEDDDADPNYAQIQSFRAQETGSVQQPQPPLYSTVQRFHARTPSPQGPSGFPGQGKNVNEPGVMPDDDPLDRLYAKVNKPRGAGATSPAPAPANDSVDRIQQLKREYQQARREGMVPPYEEIDPRRRWHETDPHRMPARDHRATPRYEEVERQYASLPRRGPMDADYPMQQWSGHYPGPPQPQQSYPQSQTGPPYFSYLPGQSYPRSAEPRGIEPGYYPHPSSQQRGPLRQDVPPSPTPPIRAPRYETMTRGTVGGGYR</sequence>
<dbReference type="PANTHER" id="PTHR16484:SF4">
    <property type="entry name" value="PARTITIONING DEFECTIVE 3 HOMOLOG B"/>
    <property type="match status" value="1"/>
</dbReference>
<accession>A0A2I4CB27</accession>
<feature type="region of interest" description="Disordered" evidence="1">
    <location>
        <begin position="1"/>
        <end position="444"/>
    </location>
</feature>
<dbReference type="InterPro" id="IPR052213">
    <property type="entry name" value="PAR3"/>
</dbReference>
<evidence type="ECO:0000313" key="2">
    <source>
        <dbReference type="Proteomes" id="UP000192220"/>
    </source>
</evidence>
<protein>
    <submittedName>
        <fullName evidence="3">Partitioning defective 3 homolog B isoform X1</fullName>
    </submittedName>
</protein>
<feature type="compositionally biased region" description="Basic and acidic residues" evidence="1">
    <location>
        <begin position="126"/>
        <end position="175"/>
    </location>
</feature>
<organism evidence="2 3">
    <name type="scientific">Austrofundulus limnaeus</name>
    <name type="common">Annual killifish</name>
    <dbReference type="NCBI Taxonomy" id="52670"/>
    <lineage>
        <taxon>Eukaryota</taxon>
        <taxon>Metazoa</taxon>
        <taxon>Chordata</taxon>
        <taxon>Craniata</taxon>
        <taxon>Vertebrata</taxon>
        <taxon>Euteleostomi</taxon>
        <taxon>Actinopterygii</taxon>
        <taxon>Neopterygii</taxon>
        <taxon>Teleostei</taxon>
        <taxon>Neoteleostei</taxon>
        <taxon>Acanthomorphata</taxon>
        <taxon>Ovalentaria</taxon>
        <taxon>Atherinomorphae</taxon>
        <taxon>Cyprinodontiformes</taxon>
        <taxon>Rivulidae</taxon>
        <taxon>Austrofundulus</taxon>
    </lineage>
</organism>
<gene>
    <name evidence="3" type="primary">LOC106526993</name>
</gene>
<feature type="compositionally biased region" description="Polar residues" evidence="1">
    <location>
        <begin position="196"/>
        <end position="221"/>
    </location>
</feature>
<dbReference type="GO" id="GO:0051660">
    <property type="term" value="P:establishment of centrosome localization"/>
    <property type="evidence" value="ECO:0007669"/>
    <property type="project" value="TreeGrafter"/>
</dbReference>
<feature type="compositionally biased region" description="Low complexity" evidence="1">
    <location>
        <begin position="228"/>
        <end position="240"/>
    </location>
</feature>
<proteinExistence type="predicted"/>
<dbReference type="OrthoDB" id="6264899at2759"/>
<dbReference type="GO" id="GO:0007155">
    <property type="term" value="P:cell adhesion"/>
    <property type="evidence" value="ECO:0007669"/>
    <property type="project" value="TreeGrafter"/>
</dbReference>
<dbReference type="InParanoid" id="A0A2I4CB27"/>
<feature type="compositionally biased region" description="Basic and acidic residues" evidence="1">
    <location>
        <begin position="281"/>
        <end position="299"/>
    </location>
</feature>
<evidence type="ECO:0000256" key="1">
    <source>
        <dbReference type="SAM" id="MobiDB-lite"/>
    </source>
</evidence>
<dbReference type="GO" id="GO:0005938">
    <property type="term" value="C:cell cortex"/>
    <property type="evidence" value="ECO:0007669"/>
    <property type="project" value="TreeGrafter"/>
</dbReference>
<dbReference type="STRING" id="52670.A0A2I4CB27"/>
<feature type="compositionally biased region" description="Acidic residues" evidence="1">
    <location>
        <begin position="41"/>
        <end position="50"/>
    </location>
</feature>
<dbReference type="Proteomes" id="UP000192220">
    <property type="component" value="Unplaced"/>
</dbReference>
<dbReference type="GO" id="GO:0016324">
    <property type="term" value="C:apical plasma membrane"/>
    <property type="evidence" value="ECO:0007669"/>
    <property type="project" value="TreeGrafter"/>
</dbReference>
<dbReference type="PANTHER" id="PTHR16484">
    <property type="entry name" value="PARTITIONING DEFECTIVE 3 RELATED"/>
    <property type="match status" value="1"/>
</dbReference>
<dbReference type="KEGG" id="alim:106526993"/>
<dbReference type="GO" id="GO:0045197">
    <property type="term" value="P:establishment or maintenance of epithelial cell apical/basal polarity"/>
    <property type="evidence" value="ECO:0007669"/>
    <property type="project" value="TreeGrafter"/>
</dbReference>
<reference evidence="3" key="1">
    <citation type="submission" date="2025-08" db="UniProtKB">
        <authorList>
            <consortium name="RefSeq"/>
        </authorList>
    </citation>
    <scope>IDENTIFICATION</scope>
    <source>
        <strain evidence="3">Quisiro</strain>
        <tissue evidence="3">Liver</tissue>
    </source>
</reference>